<reference evidence="1" key="1">
    <citation type="submission" date="2020-10" db="EMBL/GenBank/DDBJ databases">
        <authorList>
            <person name="Gilroy R."/>
        </authorList>
    </citation>
    <scope>NUCLEOTIDE SEQUENCE</scope>
    <source>
        <strain evidence="1">10192</strain>
    </source>
</reference>
<evidence type="ECO:0000313" key="1">
    <source>
        <dbReference type="EMBL" id="MBO8431467.1"/>
    </source>
</evidence>
<evidence type="ECO:0000313" key="2">
    <source>
        <dbReference type="Proteomes" id="UP000823632"/>
    </source>
</evidence>
<accession>A0A9D9H0W2</accession>
<dbReference type="Proteomes" id="UP000823632">
    <property type="component" value="Unassembled WGS sequence"/>
</dbReference>
<proteinExistence type="predicted"/>
<dbReference type="AlphaFoldDB" id="A0A9D9H0W2"/>
<name>A0A9D9H0W2_9BACT</name>
<gene>
    <name evidence="1" type="ORF">IAC76_08780</name>
</gene>
<organism evidence="1 2">
    <name type="scientific">Candidatus Scatousia excrementipullorum</name>
    <dbReference type="NCBI Taxonomy" id="2840936"/>
    <lineage>
        <taxon>Bacteria</taxon>
        <taxon>Candidatus Scatousia</taxon>
    </lineage>
</organism>
<comment type="caution">
    <text evidence="1">The sequence shown here is derived from an EMBL/GenBank/DDBJ whole genome shotgun (WGS) entry which is preliminary data.</text>
</comment>
<dbReference type="EMBL" id="JADIND010000198">
    <property type="protein sequence ID" value="MBO8431467.1"/>
    <property type="molecule type" value="Genomic_DNA"/>
</dbReference>
<reference evidence="1" key="2">
    <citation type="journal article" date="2021" name="PeerJ">
        <title>Extensive microbial diversity within the chicken gut microbiome revealed by metagenomics and culture.</title>
        <authorList>
            <person name="Gilroy R."/>
            <person name="Ravi A."/>
            <person name="Getino M."/>
            <person name="Pursley I."/>
            <person name="Horton D.L."/>
            <person name="Alikhan N.F."/>
            <person name="Baker D."/>
            <person name="Gharbi K."/>
            <person name="Hall N."/>
            <person name="Watson M."/>
            <person name="Adriaenssens E.M."/>
            <person name="Foster-Nyarko E."/>
            <person name="Jarju S."/>
            <person name="Secka A."/>
            <person name="Antonio M."/>
            <person name="Oren A."/>
            <person name="Chaudhuri R.R."/>
            <person name="La Ragione R."/>
            <person name="Hildebrand F."/>
            <person name="Pallen M.J."/>
        </authorList>
    </citation>
    <scope>NUCLEOTIDE SEQUENCE</scope>
    <source>
        <strain evidence="1">10192</strain>
    </source>
</reference>
<sequence length="214" mass="23794">MINGISSLITSSQLANIAQNTTQSVAVETTLKSIGRPGFILIDKDIDADTKQYAAAKEFLYQATCLAVYMALIVPIFKKGGFKLAKNVIFKDTKGFEHFKDVKEYMHYRKLAENPSVKNRMSTLNKEILSEGKLVKEKYDDTLLAELEKKEPDKFDYVKGAVELSNIVGSVLGLAILAPQVSHAFIHPALRFLGLEDKSKKQNAAENKKLDHTA</sequence>
<protein>
    <submittedName>
        <fullName evidence="1">Uncharacterized protein</fullName>
    </submittedName>
</protein>